<dbReference type="EMBL" id="CP019445">
    <property type="protein sequence ID" value="APZ04071.1"/>
    <property type="molecule type" value="Genomic_DNA"/>
</dbReference>
<dbReference type="Proteomes" id="UP000187148">
    <property type="component" value="Chromosome"/>
</dbReference>
<accession>A0A807LCW2</accession>
<sequence length="129" mass="14657">MSPSVEEVIAFVREFSGCTRKAIDESTLLEEDLGICGDDGVELLEAAEKFFAVRFETDEEDFRSLFSLKENEYLFTSEGLDLLGICYFFRWLRGEPEPVVRDLSIGQLHQVLVKVRSKQERSCPATPPS</sequence>
<proteinExistence type="predicted"/>
<evidence type="ECO:0008006" key="3">
    <source>
        <dbReference type="Google" id="ProtNLM"/>
    </source>
</evidence>
<protein>
    <recommendedName>
        <fullName evidence="3">Acyl carrier protein</fullName>
    </recommendedName>
</protein>
<evidence type="ECO:0000313" key="2">
    <source>
        <dbReference type="Proteomes" id="UP000187148"/>
    </source>
</evidence>
<name>A0A807LCW2_9ENTR</name>
<organism evidence="1 2">
    <name type="scientific">Kosakonia cowanii JCM 10956 = DSM 18146</name>
    <dbReference type="NCBI Taxonomy" id="1300165"/>
    <lineage>
        <taxon>Bacteria</taxon>
        <taxon>Pseudomonadati</taxon>
        <taxon>Pseudomonadota</taxon>
        <taxon>Gammaproteobacteria</taxon>
        <taxon>Enterobacterales</taxon>
        <taxon>Enterobacteriaceae</taxon>
        <taxon>Kosakonia</taxon>
    </lineage>
</organism>
<dbReference type="AlphaFoldDB" id="A0A807LCW2"/>
<gene>
    <name evidence="1" type="ORF">BWI95_02805</name>
</gene>
<keyword evidence="2" id="KW-1185">Reference proteome</keyword>
<dbReference type="KEGG" id="kco:BWI95_02805"/>
<dbReference type="RefSeq" id="WP_076768972.1">
    <property type="nucleotide sequence ID" value="NZ_CP019445.1"/>
</dbReference>
<evidence type="ECO:0000313" key="1">
    <source>
        <dbReference type="EMBL" id="APZ04071.1"/>
    </source>
</evidence>
<reference evidence="1 2" key="1">
    <citation type="submission" date="2017-01" db="EMBL/GenBank/DDBJ databases">
        <authorList>
            <person name="Cao J.-M."/>
        </authorList>
    </citation>
    <scope>NUCLEOTIDE SEQUENCE [LARGE SCALE GENOMIC DNA]</scope>
    <source>
        <strain evidence="1 2">888-76</strain>
    </source>
</reference>